<evidence type="ECO:0000313" key="4">
    <source>
        <dbReference type="EMBL" id="KAJ9137986.1"/>
    </source>
</evidence>
<dbReference type="Gene3D" id="2.40.50.40">
    <property type="match status" value="1"/>
</dbReference>
<dbReference type="AlphaFoldDB" id="A0AA38VFC3"/>
<dbReference type="Pfam" id="PF00385">
    <property type="entry name" value="Chromo"/>
    <property type="match status" value="1"/>
</dbReference>
<gene>
    <name evidence="4" type="ORF">NKR19_g8004</name>
</gene>
<feature type="domain" description="Chromo" evidence="3">
    <location>
        <begin position="308"/>
        <end position="359"/>
    </location>
</feature>
<comment type="subunit">
    <text evidence="1">Component of the NuA4 histone acetyltransferase complex.</text>
</comment>
<comment type="caution">
    <text evidence="4">The sequence shown here is derived from an EMBL/GenBank/DDBJ whole genome shotgun (WGS) entry which is preliminary data.</text>
</comment>
<evidence type="ECO:0000256" key="1">
    <source>
        <dbReference type="ARBA" id="ARBA00011353"/>
    </source>
</evidence>
<evidence type="ECO:0000256" key="2">
    <source>
        <dbReference type="SAM" id="MobiDB-lite"/>
    </source>
</evidence>
<dbReference type="PROSITE" id="PS50013">
    <property type="entry name" value="CHROMO_2"/>
    <property type="match status" value="1"/>
</dbReference>
<protein>
    <recommendedName>
        <fullName evidence="3">Chromo domain-containing protein</fullName>
    </recommendedName>
</protein>
<dbReference type="InterPro" id="IPR016197">
    <property type="entry name" value="Chromo-like_dom_sf"/>
</dbReference>
<evidence type="ECO:0000313" key="5">
    <source>
        <dbReference type="Proteomes" id="UP001174691"/>
    </source>
</evidence>
<dbReference type="Proteomes" id="UP001174691">
    <property type="component" value="Unassembled WGS sequence"/>
</dbReference>
<dbReference type="EMBL" id="JANBVN010000152">
    <property type="protein sequence ID" value="KAJ9137986.1"/>
    <property type="molecule type" value="Genomic_DNA"/>
</dbReference>
<dbReference type="CDD" id="cd00024">
    <property type="entry name" value="CD_CSD"/>
    <property type="match status" value="1"/>
</dbReference>
<dbReference type="InterPro" id="IPR023780">
    <property type="entry name" value="Chromo_domain"/>
</dbReference>
<feature type="compositionally biased region" description="Basic and acidic residues" evidence="2">
    <location>
        <begin position="82"/>
        <end position="92"/>
    </location>
</feature>
<feature type="compositionally biased region" description="Low complexity" evidence="2">
    <location>
        <begin position="1"/>
        <end position="22"/>
    </location>
</feature>
<dbReference type="InterPro" id="IPR000953">
    <property type="entry name" value="Chromo/chromo_shadow_dom"/>
</dbReference>
<dbReference type="SMART" id="SM00298">
    <property type="entry name" value="CHROMO"/>
    <property type="match status" value="2"/>
</dbReference>
<evidence type="ECO:0000259" key="3">
    <source>
        <dbReference type="PROSITE" id="PS50013"/>
    </source>
</evidence>
<feature type="compositionally biased region" description="Polar residues" evidence="2">
    <location>
        <begin position="157"/>
        <end position="167"/>
    </location>
</feature>
<organism evidence="4 5">
    <name type="scientific">Coniochaeta hoffmannii</name>
    <dbReference type="NCBI Taxonomy" id="91930"/>
    <lineage>
        <taxon>Eukaryota</taxon>
        <taxon>Fungi</taxon>
        <taxon>Dikarya</taxon>
        <taxon>Ascomycota</taxon>
        <taxon>Pezizomycotina</taxon>
        <taxon>Sordariomycetes</taxon>
        <taxon>Sordariomycetidae</taxon>
        <taxon>Coniochaetales</taxon>
        <taxon>Coniochaetaceae</taxon>
        <taxon>Coniochaeta</taxon>
    </lineage>
</organism>
<name>A0AA38VFC3_9PEZI</name>
<feature type="compositionally biased region" description="Polar residues" evidence="2">
    <location>
        <begin position="115"/>
        <end position="124"/>
    </location>
</feature>
<proteinExistence type="predicted"/>
<accession>A0AA38VFC3</accession>
<feature type="region of interest" description="Disordered" evidence="2">
    <location>
        <begin position="1"/>
        <end position="262"/>
    </location>
</feature>
<dbReference type="SUPFAM" id="SSF54160">
    <property type="entry name" value="Chromo domain-like"/>
    <property type="match status" value="1"/>
</dbReference>
<sequence>MNKSSTAKPAAPISSSPLSALSYCRDTGSSAKRQRALSEEVEYVRKRHLIPSSPCVRAQSVTASAKADGALPTSQPAARSTSHRDSGFHDGTQDAASQNKTLGAPASRDGDSGFHDSTSITGQLGSMADSDDEVRQKPASAGRDRALAATGGARAPHNSQANSQATQADEEFHDAVDDHQDNDEPDFGPNTIQVTSERSIVVSSRQDNASEHSIVVSEPTRRDQHMIHVQPTPSKKARREASDKDQTLHKTANRSIRAGNRDVIEDAPQPSIAVSGGDYEGEQSIQVKPQTAVRNKPNAASAPDVEEYTVSHISAHRTGPGSDNIELLVHWEDSPDDNEPTWELEENLQEGALDAVVDYWATIEGGRAAVRPHEVYAIIGHEWLKKGRAKSKSLHLEVEWLGYKETSMEPVRRFSQDQPELVEDYFESIGGRPKPPPWRRVM</sequence>
<reference evidence="4" key="1">
    <citation type="submission" date="2022-07" db="EMBL/GenBank/DDBJ databases">
        <title>Fungi with potential for degradation of polypropylene.</title>
        <authorList>
            <person name="Gostincar C."/>
        </authorList>
    </citation>
    <scope>NUCLEOTIDE SEQUENCE</scope>
    <source>
        <strain evidence="4">EXF-13287</strain>
    </source>
</reference>
<feature type="compositionally biased region" description="Basic and acidic residues" evidence="2">
    <location>
        <begin position="239"/>
        <end position="248"/>
    </location>
</feature>
<dbReference type="GO" id="GO:0006338">
    <property type="term" value="P:chromatin remodeling"/>
    <property type="evidence" value="ECO:0007669"/>
    <property type="project" value="UniProtKB-ARBA"/>
</dbReference>
<keyword evidence="5" id="KW-1185">Reference proteome</keyword>
<feature type="compositionally biased region" description="Polar residues" evidence="2">
    <location>
        <begin position="190"/>
        <end position="207"/>
    </location>
</feature>